<keyword evidence="2" id="KW-1185">Reference proteome</keyword>
<name>A0A420W1U3_9SPHI</name>
<dbReference type="EMBL" id="RBWS01000005">
    <property type="protein sequence ID" value="RKO72552.1"/>
    <property type="molecule type" value="Genomic_DNA"/>
</dbReference>
<reference evidence="1 2" key="1">
    <citation type="submission" date="2018-10" db="EMBL/GenBank/DDBJ databases">
        <title>Sphingobacterium sp. M05W1-28.</title>
        <authorList>
            <person name="Cai H."/>
        </authorList>
    </citation>
    <scope>NUCLEOTIDE SEQUENCE [LARGE SCALE GENOMIC DNA]</scope>
    <source>
        <strain evidence="1 2">M05W1-28</strain>
    </source>
</reference>
<dbReference type="Proteomes" id="UP000282423">
    <property type="component" value="Unassembled WGS sequence"/>
</dbReference>
<comment type="caution">
    <text evidence="1">The sequence shown here is derived from an EMBL/GenBank/DDBJ whole genome shotgun (WGS) entry which is preliminary data.</text>
</comment>
<sequence>MTDMNKYLEKLVRLQSEHWELKSTIREGMDELLQEVHKIYDQNQECPNEGILFIKSMNIIVSNYQMLSKIDPYFICYDDPEILFVKDALLALCKTWFTSIVVFSDSINFGVPAPEIGNVSQIMVQFLKDSKTDLDSLSYSEHLTRI</sequence>
<proteinExistence type="predicted"/>
<gene>
    <name evidence="1" type="ORF">D7322_07095</name>
</gene>
<organism evidence="1 2">
    <name type="scientific">Sphingobacterium puteale</name>
    <dbReference type="NCBI Taxonomy" id="2420510"/>
    <lineage>
        <taxon>Bacteria</taxon>
        <taxon>Pseudomonadati</taxon>
        <taxon>Bacteroidota</taxon>
        <taxon>Sphingobacteriia</taxon>
        <taxon>Sphingobacteriales</taxon>
        <taxon>Sphingobacteriaceae</taxon>
        <taxon>Sphingobacterium</taxon>
    </lineage>
</organism>
<evidence type="ECO:0000313" key="1">
    <source>
        <dbReference type="EMBL" id="RKO72552.1"/>
    </source>
</evidence>
<dbReference type="AlphaFoldDB" id="A0A420W1U3"/>
<evidence type="ECO:0000313" key="2">
    <source>
        <dbReference type="Proteomes" id="UP000282423"/>
    </source>
</evidence>
<protein>
    <submittedName>
        <fullName evidence="1">Uncharacterized protein</fullName>
    </submittedName>
</protein>
<accession>A0A420W1U3</accession>